<dbReference type="OrthoDB" id="10249567at2759"/>
<name>A0A8S1PF25_9CILI</name>
<organism evidence="1 2">
    <name type="scientific">Paramecium sonneborni</name>
    <dbReference type="NCBI Taxonomy" id="65129"/>
    <lineage>
        <taxon>Eukaryota</taxon>
        <taxon>Sar</taxon>
        <taxon>Alveolata</taxon>
        <taxon>Ciliophora</taxon>
        <taxon>Intramacronucleata</taxon>
        <taxon>Oligohymenophorea</taxon>
        <taxon>Peniculida</taxon>
        <taxon>Parameciidae</taxon>
        <taxon>Paramecium</taxon>
    </lineage>
</organism>
<accession>A0A8S1PF25</accession>
<dbReference type="EMBL" id="CAJJDN010000076">
    <property type="protein sequence ID" value="CAD8101757.1"/>
    <property type="molecule type" value="Genomic_DNA"/>
</dbReference>
<sequence>MLLADEYLITDLKQKCEEDIISKLDSNNILQILLFVEQHSNIISQPLLEKTNSIFIDQFDKIHKLNPNLEQEITMVPGLMTVIQKFALKKIRKGRKVHFVVDDYEESDSDDYIRNYTQHFYQ</sequence>
<protein>
    <submittedName>
        <fullName evidence="1">Uncharacterized protein</fullName>
    </submittedName>
</protein>
<dbReference type="Proteomes" id="UP000692954">
    <property type="component" value="Unassembled WGS sequence"/>
</dbReference>
<gene>
    <name evidence="1" type="ORF">PSON_ATCC_30995.1.T0760159</name>
</gene>
<dbReference type="AlphaFoldDB" id="A0A8S1PF25"/>
<keyword evidence="2" id="KW-1185">Reference proteome</keyword>
<reference evidence="1" key="1">
    <citation type="submission" date="2021-01" db="EMBL/GenBank/DDBJ databases">
        <authorList>
            <consortium name="Genoscope - CEA"/>
            <person name="William W."/>
        </authorList>
    </citation>
    <scope>NUCLEOTIDE SEQUENCE</scope>
</reference>
<evidence type="ECO:0000313" key="1">
    <source>
        <dbReference type="EMBL" id="CAD8101757.1"/>
    </source>
</evidence>
<proteinExistence type="predicted"/>
<evidence type="ECO:0000313" key="2">
    <source>
        <dbReference type="Proteomes" id="UP000692954"/>
    </source>
</evidence>
<comment type="caution">
    <text evidence="1">The sequence shown here is derived from an EMBL/GenBank/DDBJ whole genome shotgun (WGS) entry which is preliminary data.</text>
</comment>